<dbReference type="Gene3D" id="3.30.420.10">
    <property type="entry name" value="Ribonuclease H-like superfamily/Ribonuclease H"/>
    <property type="match status" value="1"/>
</dbReference>
<dbReference type="InterPro" id="IPR001584">
    <property type="entry name" value="Integrase_cat-core"/>
</dbReference>
<dbReference type="PROSITE" id="PS50994">
    <property type="entry name" value="INTEGRASE"/>
    <property type="match status" value="1"/>
</dbReference>
<reference evidence="2 3" key="1">
    <citation type="journal article" date="2019" name="Sci. Rep.">
        <title>Comparative genomics of chytrid fungi reveal insights into the obligate biotrophic and pathogenic lifestyle of Synchytrium endobioticum.</title>
        <authorList>
            <person name="van de Vossenberg B.T.L.H."/>
            <person name="Warris S."/>
            <person name="Nguyen H.D.T."/>
            <person name="van Gent-Pelzer M.P.E."/>
            <person name="Joly D.L."/>
            <person name="van de Geest H.C."/>
            <person name="Bonants P.J.M."/>
            <person name="Smith D.S."/>
            <person name="Levesque C.A."/>
            <person name="van der Lee T.A.J."/>
        </authorList>
    </citation>
    <scope>NUCLEOTIDE SEQUENCE [LARGE SCALE GENOMIC DNA]</scope>
    <source>
        <strain evidence="2 3">LEV6574</strain>
    </source>
</reference>
<gene>
    <name evidence="2" type="ORF">SeLEV6574_g07991</name>
</gene>
<sequence>MKIHWIPGKSNLVADAMSRNPDFALNEQETKDRLEKTILPATAFEESENITDNKDRQLEVKRLYHDHPLAGHFGFKKTLDLIQRKYWWKNMLKDIKAYTQSCDVCQKSKTTRQAPPGKLIPLPIPDRNWQHITMDMIVKLPTSQKHDSILVIVDRRSKMAHLIPTNETITAEGTAKLVFDHIVCKHGVPHSIITDRGPQFKSHFWKKLWELLGSKAVLSTAYHQETDGQSERVNQTLKQYLRCFTSYNQDDWCELLPTAEFAYNNSYNESIGMSPLYAVTGQDAMMEHLGVGTTPVTNPPQAGRIKEHFDTIYKQLQKHLEAAQTRYKKTADVHRASEPEYKINEIVLLSTKNVRTDRPTKKLDYTF</sequence>
<dbReference type="EMBL" id="QEAM01000675">
    <property type="protein sequence ID" value="TPX36818.1"/>
    <property type="molecule type" value="Genomic_DNA"/>
</dbReference>
<dbReference type="FunFam" id="1.10.340.70:FF:000001">
    <property type="entry name" value="Retrovirus-related Pol polyprotein from transposon gypsy-like Protein"/>
    <property type="match status" value="1"/>
</dbReference>
<dbReference type="AlphaFoldDB" id="A0A507CBU8"/>
<dbReference type="SUPFAM" id="SSF53098">
    <property type="entry name" value="Ribonuclease H-like"/>
    <property type="match status" value="1"/>
</dbReference>
<comment type="caution">
    <text evidence="2">The sequence shown here is derived from an EMBL/GenBank/DDBJ whole genome shotgun (WGS) entry which is preliminary data.</text>
</comment>
<name>A0A507CBU8_9FUNG</name>
<dbReference type="Gene3D" id="1.10.340.70">
    <property type="match status" value="1"/>
</dbReference>
<dbReference type="InterPro" id="IPR012337">
    <property type="entry name" value="RNaseH-like_sf"/>
</dbReference>
<dbReference type="GO" id="GO:0003676">
    <property type="term" value="F:nucleic acid binding"/>
    <property type="evidence" value="ECO:0007669"/>
    <property type="project" value="InterPro"/>
</dbReference>
<evidence type="ECO:0000313" key="2">
    <source>
        <dbReference type="EMBL" id="TPX36818.1"/>
    </source>
</evidence>
<dbReference type="GO" id="GO:0015074">
    <property type="term" value="P:DNA integration"/>
    <property type="evidence" value="ECO:0007669"/>
    <property type="project" value="InterPro"/>
</dbReference>
<dbReference type="Pfam" id="PF17921">
    <property type="entry name" value="Integrase_H2C2"/>
    <property type="match status" value="1"/>
</dbReference>
<feature type="domain" description="Integrase catalytic" evidence="1">
    <location>
        <begin position="121"/>
        <end position="283"/>
    </location>
</feature>
<dbReference type="OrthoDB" id="2447315at2759"/>
<dbReference type="PANTHER" id="PTHR37984">
    <property type="entry name" value="PROTEIN CBG26694"/>
    <property type="match status" value="1"/>
</dbReference>
<evidence type="ECO:0000313" key="3">
    <source>
        <dbReference type="Proteomes" id="UP000320475"/>
    </source>
</evidence>
<protein>
    <recommendedName>
        <fullName evidence="1">Integrase catalytic domain-containing protein</fullName>
    </recommendedName>
</protein>
<dbReference type="PANTHER" id="PTHR37984:SF5">
    <property type="entry name" value="PROTEIN NYNRIN-LIKE"/>
    <property type="match status" value="1"/>
</dbReference>
<feature type="non-terminal residue" evidence="2">
    <location>
        <position position="367"/>
    </location>
</feature>
<dbReference type="InterPro" id="IPR050951">
    <property type="entry name" value="Retrovirus_Pol_polyprotein"/>
</dbReference>
<evidence type="ECO:0000259" key="1">
    <source>
        <dbReference type="PROSITE" id="PS50994"/>
    </source>
</evidence>
<dbReference type="InterPro" id="IPR036397">
    <property type="entry name" value="RNaseH_sf"/>
</dbReference>
<organism evidence="2 3">
    <name type="scientific">Synchytrium endobioticum</name>
    <dbReference type="NCBI Taxonomy" id="286115"/>
    <lineage>
        <taxon>Eukaryota</taxon>
        <taxon>Fungi</taxon>
        <taxon>Fungi incertae sedis</taxon>
        <taxon>Chytridiomycota</taxon>
        <taxon>Chytridiomycota incertae sedis</taxon>
        <taxon>Chytridiomycetes</taxon>
        <taxon>Synchytriales</taxon>
        <taxon>Synchytriaceae</taxon>
        <taxon>Synchytrium</taxon>
    </lineage>
</organism>
<accession>A0A507CBU8</accession>
<dbReference type="Proteomes" id="UP000320475">
    <property type="component" value="Unassembled WGS sequence"/>
</dbReference>
<dbReference type="GO" id="GO:0005634">
    <property type="term" value="C:nucleus"/>
    <property type="evidence" value="ECO:0007669"/>
    <property type="project" value="UniProtKB-ARBA"/>
</dbReference>
<dbReference type="FunFam" id="3.30.420.10:FF:000032">
    <property type="entry name" value="Retrovirus-related Pol polyprotein from transposon 297-like Protein"/>
    <property type="match status" value="1"/>
</dbReference>
<dbReference type="InterPro" id="IPR041588">
    <property type="entry name" value="Integrase_H2C2"/>
</dbReference>
<proteinExistence type="predicted"/>
<dbReference type="VEuPathDB" id="FungiDB:SeMB42_g07572"/>